<dbReference type="OrthoDB" id="28934at10239"/>
<dbReference type="SUPFAM" id="SSF56925">
    <property type="entry name" value="OMPA-like"/>
    <property type="match status" value="1"/>
</dbReference>
<keyword evidence="8" id="KW-1185">Reference proteome</keyword>
<evidence type="ECO:0000256" key="2">
    <source>
        <dbReference type="ARBA" id="ARBA00022679"/>
    </source>
</evidence>
<dbReference type="EMBL" id="JN662425">
    <property type="protein sequence ID" value="AEZ50892.1"/>
    <property type="molecule type" value="Genomic_DNA"/>
</dbReference>
<dbReference type="RefSeq" id="YP_006589951.1">
    <property type="nucleotide sequence ID" value="NC_018452.1"/>
</dbReference>
<comment type="subcellular location">
    <subcellularLocation>
        <location evidence="1">Cell outer membrane</location>
    </subcellularLocation>
</comment>
<organism evidence="7 8">
    <name type="scientific">Burkholderia phage DC1</name>
    <dbReference type="NCBI Taxonomy" id="2881398"/>
    <lineage>
        <taxon>Viruses</taxon>
        <taxon>Duplodnaviria</taxon>
        <taxon>Heunggongvirae</taxon>
        <taxon>Uroviricota</taxon>
        <taxon>Caudoviricetes</taxon>
        <taxon>Lessievirus</taxon>
        <taxon>Lessievirus DC1</taxon>
    </lineage>
</organism>
<dbReference type="Pfam" id="PF07017">
    <property type="entry name" value="PagP"/>
    <property type="match status" value="1"/>
</dbReference>
<gene>
    <name evidence="7" type="ORF">DC1_00021</name>
</gene>
<protein>
    <submittedName>
        <fullName evidence="7">Palmitoyltransferase</fullName>
    </submittedName>
</protein>
<dbReference type="GeneID" id="13455422"/>
<reference evidence="7 8" key="1">
    <citation type="journal article" date="2012" name="Appl. Environ. Microbiol.">
        <title>Characterization of DC1, a broad-host-range Bcep22-like podovirus.</title>
        <authorList>
            <person name="Lynch K.H."/>
            <person name="Stothard P."/>
            <person name="Dennis J.J."/>
        </authorList>
    </citation>
    <scope>NUCLEOTIDE SEQUENCE [LARGE SCALE GENOMIC DNA]</scope>
</reference>
<keyword evidence="2" id="KW-0808">Transferase</keyword>
<keyword evidence="6" id="KW-0012">Acyltransferase</keyword>
<evidence type="ECO:0000256" key="5">
    <source>
        <dbReference type="ARBA" id="ARBA00023237"/>
    </source>
</evidence>
<evidence type="ECO:0000256" key="3">
    <source>
        <dbReference type="ARBA" id="ARBA00022729"/>
    </source>
</evidence>
<evidence type="ECO:0000313" key="8">
    <source>
        <dbReference type="Proteomes" id="UP000007817"/>
    </source>
</evidence>
<dbReference type="KEGG" id="vg:13455422"/>
<proteinExistence type="predicted"/>
<evidence type="ECO:0000256" key="1">
    <source>
        <dbReference type="ARBA" id="ARBA00004442"/>
    </source>
</evidence>
<sequence>MRKIICAAVAALAATAAHADTGVLIFGKSHHFNTHGRAYNELNVGGGVEWSPDGSGWLVGGFALKDSLTRLGAAAYGGYRVRCELGGGFHVEATVRAGFLKDADYIGPAALPAIGIGYRNVTVEATYIPAIGGNKVPAAVVWARINF</sequence>
<evidence type="ECO:0000313" key="7">
    <source>
        <dbReference type="EMBL" id="AEZ50892.1"/>
    </source>
</evidence>
<name>I6NRN1_9CAUD</name>
<dbReference type="Gene3D" id="2.40.160.20">
    <property type="match status" value="1"/>
</dbReference>
<dbReference type="Proteomes" id="UP000007817">
    <property type="component" value="Segment"/>
</dbReference>
<dbReference type="InterPro" id="IPR009746">
    <property type="entry name" value="LipidA_acyl_PagP"/>
</dbReference>
<accession>I6NRN1</accession>
<evidence type="ECO:0000256" key="4">
    <source>
        <dbReference type="ARBA" id="ARBA00023136"/>
    </source>
</evidence>
<keyword evidence="5" id="KW-0998">Cell outer membrane</keyword>
<evidence type="ECO:0000256" key="6">
    <source>
        <dbReference type="ARBA" id="ARBA00023315"/>
    </source>
</evidence>
<keyword evidence="4" id="KW-0472">Membrane</keyword>
<dbReference type="InterPro" id="IPR011250">
    <property type="entry name" value="OMP/PagP_B-barrel"/>
</dbReference>
<dbReference type="GO" id="GO:0016746">
    <property type="term" value="F:acyltransferase activity"/>
    <property type="evidence" value="ECO:0007669"/>
    <property type="project" value="UniProtKB-KW"/>
</dbReference>
<keyword evidence="3" id="KW-0732">Signal</keyword>